<comment type="caution">
    <text evidence="10">The sequence shown here is derived from an EMBL/GenBank/DDBJ whole genome shotgun (WGS) entry which is preliminary data.</text>
</comment>
<dbReference type="PANTHER" id="PTHR30026:SF22">
    <property type="entry name" value="OUTER MEMBRANE EFFLUX PROTEIN"/>
    <property type="match status" value="1"/>
</dbReference>
<keyword evidence="11" id="KW-1185">Reference proteome</keyword>
<keyword evidence="4" id="KW-1134">Transmembrane beta strand</keyword>
<sequence>MRASLPRHDFATAGFSRSKTACCLYVILSPEFIASRAGVAPVPHVSRLKAQSVCDQSAQTVWKAIASSTPSRWITMLPRKIHFTYSLALLFITGCSFNSTRYAAETSNAPQRLAAASPLPAPSAPGQTARPAPRPVRQEQQQVASTTQNGEPQLRRVRRVDGIQANFPLPGSEILRPYVQAALERSSESRSAELALQSREAEVSAARAGYFPTFSSQIQYAVADSRDGDREAEGEISANQPIFDWGAVKTQVLRSQEEANSARFTLVQRKEEAALQAVQAYIDVHHAERRIKVAEENITALQRIFNLAERRLEAGASDTSERDLVGLTLDQARSELEDQRSQLNRARTTFRLRVGRDVQNTTALRYDPAVFATSNVDLLASNAPSVRARSREAAALDLSAREAELELLPRLNARGVLNANDDLSDIDTRLLFEMRGPTSVGLGTFRRVEARRQSAAASRFEAEAQREELVRRVREQSQRLPYISNQITILDDQIARAEAVRDTYEQQFVAADRAVADILTAQSKVHELQGQKEDMLRERLLYQYQTLSDLGLLRAAVGLHVEQ</sequence>
<proteinExistence type="inferred from homology"/>
<reference evidence="10 11" key="1">
    <citation type="submission" date="2014-05" db="EMBL/GenBank/DDBJ databases">
        <title>Draft Genome Sequence of Nitratireductor basaltis Strain UMTGB225, A Marine Bacterium Isolated from Green Barrel Tunicate.</title>
        <authorList>
            <person name="Gan H.Y."/>
        </authorList>
    </citation>
    <scope>NUCLEOTIDE SEQUENCE [LARGE SCALE GENOMIC DNA]</scope>
    <source>
        <strain evidence="10 11">UMTGB225</strain>
    </source>
</reference>
<evidence type="ECO:0000256" key="3">
    <source>
        <dbReference type="ARBA" id="ARBA00022448"/>
    </source>
</evidence>
<protein>
    <submittedName>
        <fullName evidence="10">Type I secretion outer membrane protein, TolC family</fullName>
    </submittedName>
</protein>
<evidence type="ECO:0000313" key="10">
    <source>
        <dbReference type="EMBL" id="KFB08187.1"/>
    </source>
</evidence>
<accession>A0A084U5F1</accession>
<dbReference type="eggNOG" id="COG1538">
    <property type="taxonomic scope" value="Bacteria"/>
</dbReference>
<evidence type="ECO:0000256" key="4">
    <source>
        <dbReference type="ARBA" id="ARBA00022452"/>
    </source>
</evidence>
<dbReference type="InterPro" id="IPR003423">
    <property type="entry name" value="OMP_efflux"/>
</dbReference>
<keyword evidence="5" id="KW-0812">Transmembrane</keyword>
<dbReference type="Gene3D" id="1.20.1600.10">
    <property type="entry name" value="Outer membrane efflux proteins (OEP)"/>
    <property type="match status" value="1"/>
</dbReference>
<feature type="coiled-coil region" evidence="8">
    <location>
        <begin position="284"/>
        <end position="349"/>
    </location>
</feature>
<evidence type="ECO:0000256" key="1">
    <source>
        <dbReference type="ARBA" id="ARBA00004442"/>
    </source>
</evidence>
<keyword evidence="7" id="KW-0998">Cell outer membrane</keyword>
<evidence type="ECO:0000256" key="5">
    <source>
        <dbReference type="ARBA" id="ARBA00022692"/>
    </source>
</evidence>
<gene>
    <name evidence="10" type="ORF">EL18_03397</name>
</gene>
<dbReference type="STRING" id="472175.EL18_03397"/>
<comment type="similarity">
    <text evidence="2">Belongs to the outer membrane factor (OMF) (TC 1.B.17) family.</text>
</comment>
<evidence type="ECO:0000256" key="6">
    <source>
        <dbReference type="ARBA" id="ARBA00023136"/>
    </source>
</evidence>
<dbReference type="EMBL" id="JMQM01000003">
    <property type="protein sequence ID" value="KFB08187.1"/>
    <property type="molecule type" value="Genomic_DNA"/>
</dbReference>
<evidence type="ECO:0000256" key="8">
    <source>
        <dbReference type="SAM" id="Coils"/>
    </source>
</evidence>
<keyword evidence="8" id="KW-0175">Coiled coil</keyword>
<keyword evidence="6" id="KW-0472">Membrane</keyword>
<dbReference type="InterPro" id="IPR051906">
    <property type="entry name" value="TolC-like"/>
</dbReference>
<organism evidence="10 11">
    <name type="scientific">Nitratireductor basaltis</name>
    <dbReference type="NCBI Taxonomy" id="472175"/>
    <lineage>
        <taxon>Bacteria</taxon>
        <taxon>Pseudomonadati</taxon>
        <taxon>Pseudomonadota</taxon>
        <taxon>Alphaproteobacteria</taxon>
        <taxon>Hyphomicrobiales</taxon>
        <taxon>Phyllobacteriaceae</taxon>
        <taxon>Nitratireductor</taxon>
    </lineage>
</organism>
<dbReference type="GO" id="GO:0015562">
    <property type="term" value="F:efflux transmembrane transporter activity"/>
    <property type="evidence" value="ECO:0007669"/>
    <property type="project" value="InterPro"/>
</dbReference>
<name>A0A084U5F1_9HYPH</name>
<dbReference type="AlphaFoldDB" id="A0A084U5F1"/>
<feature type="compositionally biased region" description="Polar residues" evidence="9">
    <location>
        <begin position="138"/>
        <end position="151"/>
    </location>
</feature>
<evidence type="ECO:0000256" key="9">
    <source>
        <dbReference type="SAM" id="MobiDB-lite"/>
    </source>
</evidence>
<dbReference type="Pfam" id="PF02321">
    <property type="entry name" value="OEP"/>
    <property type="match status" value="1"/>
</dbReference>
<evidence type="ECO:0000256" key="2">
    <source>
        <dbReference type="ARBA" id="ARBA00007613"/>
    </source>
</evidence>
<keyword evidence="3" id="KW-0813">Transport</keyword>
<dbReference type="GO" id="GO:0009279">
    <property type="term" value="C:cell outer membrane"/>
    <property type="evidence" value="ECO:0007669"/>
    <property type="project" value="UniProtKB-SubCell"/>
</dbReference>
<dbReference type="SUPFAM" id="SSF56954">
    <property type="entry name" value="Outer membrane efflux proteins (OEP)"/>
    <property type="match status" value="1"/>
</dbReference>
<dbReference type="Proteomes" id="UP000053675">
    <property type="component" value="Unassembled WGS sequence"/>
</dbReference>
<evidence type="ECO:0000313" key="11">
    <source>
        <dbReference type="Proteomes" id="UP000053675"/>
    </source>
</evidence>
<comment type="subcellular location">
    <subcellularLocation>
        <location evidence="1">Cell outer membrane</location>
    </subcellularLocation>
</comment>
<dbReference type="PANTHER" id="PTHR30026">
    <property type="entry name" value="OUTER MEMBRANE PROTEIN TOLC"/>
    <property type="match status" value="1"/>
</dbReference>
<evidence type="ECO:0000256" key="7">
    <source>
        <dbReference type="ARBA" id="ARBA00023237"/>
    </source>
</evidence>
<dbReference type="GO" id="GO:1990281">
    <property type="term" value="C:efflux pump complex"/>
    <property type="evidence" value="ECO:0007669"/>
    <property type="project" value="TreeGrafter"/>
</dbReference>
<feature type="region of interest" description="Disordered" evidence="9">
    <location>
        <begin position="113"/>
        <end position="156"/>
    </location>
</feature>
<dbReference type="PATRIC" id="fig|472175.3.peg.3395"/>
<feature type="coiled-coil region" evidence="8">
    <location>
        <begin position="459"/>
        <end position="538"/>
    </location>
</feature>
<dbReference type="GO" id="GO:0015288">
    <property type="term" value="F:porin activity"/>
    <property type="evidence" value="ECO:0007669"/>
    <property type="project" value="TreeGrafter"/>
</dbReference>